<feature type="domain" description="Carbohydrate kinase PfkB" evidence="4">
    <location>
        <begin position="57"/>
        <end position="346"/>
    </location>
</feature>
<dbReference type="PANTHER" id="PTHR46969:SF1">
    <property type="entry name" value="BIFUNCTIONAL PROTEIN HLDE"/>
    <property type="match status" value="1"/>
</dbReference>
<evidence type="ECO:0000313" key="6">
    <source>
        <dbReference type="Proteomes" id="UP000494115"/>
    </source>
</evidence>
<gene>
    <name evidence="5" type="primary">rfaE</name>
    <name evidence="5" type="ORF">LMG28138_01220</name>
</gene>
<dbReference type="GO" id="GO:0005829">
    <property type="term" value="C:cytosol"/>
    <property type="evidence" value="ECO:0007669"/>
    <property type="project" value="TreeGrafter"/>
</dbReference>
<keyword evidence="6" id="KW-1185">Reference proteome</keyword>
<sequence>MSSPELSKGSPQGSSLDPGKSAHTGPGTAASSGPADLGAAGAATLPVVTREQLGASRVLVVGDVMLDRYWFGDVNRISPEAPVPVVHVTRSEERLGGAANVARNAATLGAQTSLLCVIGDDEPAQKLIELLAHSNVVAHVQSDPGLATTIKLRIVSRQQQLIRIDFESLPTHEVLLAGLARFDALLPAHDVVLLSDYAKGGLTHVEKMIANARAAGKSILVDPKGDDWARYRGASVITPNRAELREVVGRWHSEADLEQRVSKLRAELDIAALLLTRSEEGMTLFTAQGVVHEPAQAREVYDVSGAGDTVIATLAAMLGAGLSLQEAMAYANRAAGVVVAKLGTATVEYHELFG</sequence>
<organism evidence="5 6">
    <name type="scientific">Pararobbsia alpina</name>
    <dbReference type="NCBI Taxonomy" id="621374"/>
    <lineage>
        <taxon>Bacteria</taxon>
        <taxon>Pseudomonadati</taxon>
        <taxon>Pseudomonadota</taxon>
        <taxon>Betaproteobacteria</taxon>
        <taxon>Burkholderiales</taxon>
        <taxon>Burkholderiaceae</taxon>
        <taxon>Pararobbsia</taxon>
    </lineage>
</organism>
<dbReference type="PANTHER" id="PTHR46969">
    <property type="entry name" value="BIFUNCTIONAL PROTEIN HLDE"/>
    <property type="match status" value="1"/>
</dbReference>
<feature type="compositionally biased region" description="Polar residues" evidence="3">
    <location>
        <begin position="1"/>
        <end position="15"/>
    </location>
</feature>
<name>A0A6S7B9A4_9BURK</name>
<dbReference type="InterPro" id="IPR011913">
    <property type="entry name" value="RfaE_dom_I"/>
</dbReference>
<dbReference type="InterPro" id="IPR011611">
    <property type="entry name" value="PfkB_dom"/>
</dbReference>
<dbReference type="EC" id="2.7.1.167" evidence="5"/>
<keyword evidence="1 5" id="KW-0808">Transferase</keyword>
<proteinExistence type="predicted"/>
<dbReference type="FunFam" id="3.40.1190.20:FF:000002">
    <property type="entry name" value="Bifunctional protein HldE"/>
    <property type="match status" value="1"/>
</dbReference>
<dbReference type="Pfam" id="PF00294">
    <property type="entry name" value="PfkB"/>
    <property type="match status" value="1"/>
</dbReference>
<dbReference type="RefSeq" id="WP_175103758.1">
    <property type="nucleotide sequence ID" value="NZ_CADIKM010000004.1"/>
</dbReference>
<dbReference type="InterPro" id="IPR029056">
    <property type="entry name" value="Ribokinase-like"/>
</dbReference>
<dbReference type="NCBIfam" id="TIGR02198">
    <property type="entry name" value="rfaE_dom_I"/>
    <property type="match status" value="1"/>
</dbReference>
<dbReference type="GO" id="GO:0033786">
    <property type="term" value="F:heptose-1-phosphate adenylyltransferase activity"/>
    <property type="evidence" value="ECO:0007669"/>
    <property type="project" value="TreeGrafter"/>
</dbReference>
<evidence type="ECO:0000259" key="4">
    <source>
        <dbReference type="Pfam" id="PF00294"/>
    </source>
</evidence>
<dbReference type="GO" id="GO:0033785">
    <property type="term" value="F:heptose 7-phosphate kinase activity"/>
    <property type="evidence" value="ECO:0007669"/>
    <property type="project" value="UniProtKB-EC"/>
</dbReference>
<evidence type="ECO:0000256" key="2">
    <source>
        <dbReference type="ARBA" id="ARBA00022777"/>
    </source>
</evidence>
<feature type="region of interest" description="Disordered" evidence="3">
    <location>
        <begin position="1"/>
        <end position="35"/>
    </location>
</feature>
<dbReference type="EMBL" id="CADIKM010000004">
    <property type="protein sequence ID" value="CAB3781467.1"/>
    <property type="molecule type" value="Genomic_DNA"/>
</dbReference>
<dbReference type="Gene3D" id="3.40.1190.20">
    <property type="match status" value="1"/>
</dbReference>
<evidence type="ECO:0000313" key="5">
    <source>
        <dbReference type="EMBL" id="CAB3781467.1"/>
    </source>
</evidence>
<protein>
    <submittedName>
        <fullName evidence="5">D-beta-D-heptose 7-phosphate kinase</fullName>
        <ecNumber evidence="5">2.7.1.167</ecNumber>
    </submittedName>
</protein>
<dbReference type="SUPFAM" id="SSF53613">
    <property type="entry name" value="Ribokinase-like"/>
    <property type="match status" value="1"/>
</dbReference>
<evidence type="ECO:0000256" key="1">
    <source>
        <dbReference type="ARBA" id="ARBA00022679"/>
    </source>
</evidence>
<dbReference type="GO" id="GO:0016773">
    <property type="term" value="F:phosphotransferase activity, alcohol group as acceptor"/>
    <property type="evidence" value="ECO:0007669"/>
    <property type="project" value="InterPro"/>
</dbReference>
<dbReference type="Proteomes" id="UP000494115">
    <property type="component" value="Unassembled WGS sequence"/>
</dbReference>
<keyword evidence="2 5" id="KW-0418">Kinase</keyword>
<dbReference type="CDD" id="cd01172">
    <property type="entry name" value="RfaE_like"/>
    <property type="match status" value="1"/>
</dbReference>
<accession>A0A6S7B9A4</accession>
<dbReference type="AlphaFoldDB" id="A0A6S7B9A4"/>
<evidence type="ECO:0000256" key="3">
    <source>
        <dbReference type="SAM" id="MobiDB-lite"/>
    </source>
</evidence>
<reference evidence="5 6" key="1">
    <citation type="submission" date="2020-04" db="EMBL/GenBank/DDBJ databases">
        <authorList>
            <person name="De Canck E."/>
        </authorList>
    </citation>
    <scope>NUCLEOTIDE SEQUENCE [LARGE SCALE GENOMIC DNA]</scope>
    <source>
        <strain evidence="5 6">LMG 28138</strain>
    </source>
</reference>